<dbReference type="InterPro" id="IPR011990">
    <property type="entry name" value="TPR-like_helical_dom_sf"/>
</dbReference>
<comment type="similarity">
    <text evidence="3">Belongs to the VAM6/VPS39 family.</text>
</comment>
<dbReference type="GO" id="GO:0016020">
    <property type="term" value="C:membrane"/>
    <property type="evidence" value="ECO:0007669"/>
    <property type="project" value="TreeGrafter"/>
</dbReference>
<dbReference type="Pfam" id="PF10367">
    <property type="entry name" value="zf-Vps39_C"/>
    <property type="match status" value="1"/>
</dbReference>
<comment type="subcellular location">
    <subcellularLocation>
        <location evidence="1">Endomembrane system</location>
        <topology evidence="1">Peripheral membrane protein</topology>
    </subcellularLocation>
</comment>
<reference evidence="6 7" key="1">
    <citation type="journal article" date="2018" name="Gigascience">
        <title>Genomes of trombidid mites reveal novel predicted allergens and laterally-transferred genes associated with secondary metabolism.</title>
        <authorList>
            <person name="Dong X."/>
            <person name="Chaisiri K."/>
            <person name="Xia D."/>
            <person name="Armstrong S.D."/>
            <person name="Fang Y."/>
            <person name="Donnelly M.J."/>
            <person name="Kadowaki T."/>
            <person name="McGarry J.W."/>
            <person name="Darby A.C."/>
            <person name="Makepeace B.L."/>
        </authorList>
    </citation>
    <scope>NUCLEOTIDE SEQUENCE [LARGE SCALE GENOMIC DNA]</scope>
    <source>
        <strain evidence="6">UoL-WK</strain>
    </source>
</reference>
<dbReference type="InterPro" id="IPR019453">
    <property type="entry name" value="VPS39/TGFA1_Znf"/>
</dbReference>
<dbReference type="PROSITE" id="PS50219">
    <property type="entry name" value="CNH"/>
    <property type="match status" value="1"/>
</dbReference>
<feature type="repeat" description="CHCR" evidence="4">
    <location>
        <begin position="582"/>
        <end position="755"/>
    </location>
</feature>
<organism evidence="6 7">
    <name type="scientific">Dinothrombium tinctorium</name>
    <dbReference type="NCBI Taxonomy" id="1965070"/>
    <lineage>
        <taxon>Eukaryota</taxon>
        <taxon>Metazoa</taxon>
        <taxon>Ecdysozoa</taxon>
        <taxon>Arthropoda</taxon>
        <taxon>Chelicerata</taxon>
        <taxon>Arachnida</taxon>
        <taxon>Acari</taxon>
        <taxon>Acariformes</taxon>
        <taxon>Trombidiformes</taxon>
        <taxon>Prostigmata</taxon>
        <taxon>Anystina</taxon>
        <taxon>Parasitengona</taxon>
        <taxon>Trombidioidea</taxon>
        <taxon>Trombidiidae</taxon>
        <taxon>Dinothrombium</taxon>
    </lineage>
</organism>
<dbReference type="GO" id="GO:0034058">
    <property type="term" value="P:endosomal vesicle fusion"/>
    <property type="evidence" value="ECO:0007669"/>
    <property type="project" value="TreeGrafter"/>
</dbReference>
<dbReference type="GO" id="GO:0005737">
    <property type="term" value="C:cytoplasm"/>
    <property type="evidence" value="ECO:0007669"/>
    <property type="project" value="TreeGrafter"/>
</dbReference>
<dbReference type="PANTHER" id="PTHR12894">
    <property type="entry name" value="CNH DOMAIN CONTAINING"/>
    <property type="match status" value="1"/>
</dbReference>
<keyword evidence="2" id="KW-0472">Membrane</keyword>
<proteinExistence type="inferred from homology"/>
<dbReference type="STRING" id="1965070.A0A3S3PWM8"/>
<dbReference type="Proteomes" id="UP000285301">
    <property type="component" value="Unassembled WGS sequence"/>
</dbReference>
<dbReference type="GO" id="GO:0012505">
    <property type="term" value="C:endomembrane system"/>
    <property type="evidence" value="ECO:0007669"/>
    <property type="project" value="UniProtKB-SubCell"/>
</dbReference>
<evidence type="ECO:0000256" key="3">
    <source>
        <dbReference type="ARBA" id="ARBA00038201"/>
    </source>
</evidence>
<dbReference type="OrthoDB" id="5325112at2759"/>
<evidence type="ECO:0000313" key="7">
    <source>
        <dbReference type="Proteomes" id="UP000285301"/>
    </source>
</evidence>
<dbReference type="Pfam" id="PF00780">
    <property type="entry name" value="CNH"/>
    <property type="match status" value="1"/>
</dbReference>
<dbReference type="GO" id="GO:0006886">
    <property type="term" value="P:intracellular protein transport"/>
    <property type="evidence" value="ECO:0007669"/>
    <property type="project" value="UniProtKB-UniRule"/>
</dbReference>
<evidence type="ECO:0000313" key="6">
    <source>
        <dbReference type="EMBL" id="RWS17747.1"/>
    </source>
</evidence>
<dbReference type="Gene3D" id="1.25.40.10">
    <property type="entry name" value="Tetratricopeptide repeat domain"/>
    <property type="match status" value="1"/>
</dbReference>
<accession>A0A3S3PWM8</accession>
<gene>
    <name evidence="6" type="ORF">B4U79_02521</name>
</gene>
<dbReference type="InterPro" id="IPR032914">
    <property type="entry name" value="Vam6/VPS39/TRAP1"/>
</dbReference>
<dbReference type="Pfam" id="PF10366">
    <property type="entry name" value="Vps39_1"/>
    <property type="match status" value="1"/>
</dbReference>
<sequence>MIEIYKVIPVLKNIPLDIECIYAYESCTTVYLVIGTKQGHLLMYKVVPKTGNDFKFDVHLLKSNKSFSKKPIVQIEAVPEFRILISLSDGVVSVHGLDKMENPLINCLHKTKGATLFAVNVRKIKTLTGEQCTLRLCVVVKRKLMLFYWKNNEFLELSPDLNVPDIPKVIAWCSESLCVGFRSEYSLINCMSGESKELFPVNTGETNVVPLEGGRLALGRDENTYIFDHEGSPILKYPISWSDHPVSIVDDPPYLLAMMPSSQIEVRAIEPRLLLQKITDLTSSSSKTKQLVKCVSKKGHLFVSSPKDVFCIVALPFQQQIPQLLRESQFELALQLADICEDRDGDSCDSLNEKEKTKKQIENLQAFDNFCKKEFETAMKLFLKLQTDPSHVIGLFPDLLPDDYRNKIEYPYKPPELKGLDLENGIFALIDYLIEIRRKLNSNSDNVVAADERTSKNISKSRAQLRQIVDTTLLKCYLQTNDALVSPLLRLPGNHCHLEETERALKRYSKHNELIILYQSKGLHRKALETLQNQCKKPNFGHERIVQYLQHLGKDNLDLIFEYATWLLKEHPEDGLKIFTEDNSETEQLPRERVLEYIQKVNPDLIIPYLEHVIWNWKDNTLLFHNTLANKYREKVRYLLEEYRVSLPESDSTSTGEEPAELKLMRKKLIHFLETSDYYSTETLSFFLLNDGLWEERAVVMGKIGNHEEALTIYIRALDDTKKAEEYCNRMYSKSQPGNRDVFLTLLKLYVSSPALPSLPPDDSAAQAKGVKQHLDAAIELLRKHATKIDPLRALLLLPRKTPISSIRTFLETVTMHTVKERHEGQIFRNLLLAQHLLVQNQRIKLHQENKVVVDEDDFCSFCLRKIGRSAFLRYPNKNLIHYSCKDKYNRAQLYSP</sequence>
<evidence type="ECO:0000259" key="5">
    <source>
        <dbReference type="PROSITE" id="PS50219"/>
    </source>
</evidence>
<dbReference type="InterPro" id="IPR019452">
    <property type="entry name" value="VPS39/TGF_beta_rcpt-assoc_1"/>
</dbReference>
<feature type="domain" description="CNH" evidence="5">
    <location>
        <begin position="15"/>
        <end position="293"/>
    </location>
</feature>
<evidence type="ECO:0000256" key="2">
    <source>
        <dbReference type="ARBA" id="ARBA00023136"/>
    </source>
</evidence>
<comment type="caution">
    <text evidence="6">The sequence shown here is derived from an EMBL/GenBank/DDBJ whole genome shotgun (WGS) entry which is preliminary data.</text>
</comment>
<evidence type="ECO:0000256" key="1">
    <source>
        <dbReference type="ARBA" id="ARBA00004184"/>
    </source>
</evidence>
<dbReference type="PROSITE" id="PS50236">
    <property type="entry name" value="CHCR"/>
    <property type="match status" value="1"/>
</dbReference>
<dbReference type="PANTHER" id="PTHR12894:SF49">
    <property type="entry name" value="VAM6_VPS39-LIKE PROTEIN"/>
    <property type="match status" value="1"/>
</dbReference>
<dbReference type="InterPro" id="IPR000547">
    <property type="entry name" value="Clathrin_H-chain/VPS_repeat"/>
</dbReference>
<protein>
    <submittedName>
        <fullName evidence="6">Vam6/Vps39-like protein</fullName>
    </submittedName>
</protein>
<name>A0A3S3PWM8_9ACAR</name>
<dbReference type="EMBL" id="NCKU01000040">
    <property type="protein sequence ID" value="RWS17747.1"/>
    <property type="molecule type" value="Genomic_DNA"/>
</dbReference>
<dbReference type="InterPro" id="IPR001180">
    <property type="entry name" value="CNH_dom"/>
</dbReference>
<keyword evidence="7" id="KW-1185">Reference proteome</keyword>
<dbReference type="GO" id="GO:0006914">
    <property type="term" value="P:autophagy"/>
    <property type="evidence" value="ECO:0007669"/>
    <property type="project" value="TreeGrafter"/>
</dbReference>
<evidence type="ECO:0000256" key="4">
    <source>
        <dbReference type="PROSITE-ProRule" id="PRU01006"/>
    </source>
</evidence>
<dbReference type="AlphaFoldDB" id="A0A3S3PWM8"/>